<comment type="subcellular location">
    <subcellularLocation>
        <location evidence="1">Membrane</location>
        <topology evidence="1">Multi-pass membrane protein</topology>
    </subcellularLocation>
</comment>
<organism evidence="6 7">
    <name type="scientific">Salinibacter ruber</name>
    <dbReference type="NCBI Taxonomy" id="146919"/>
    <lineage>
        <taxon>Bacteria</taxon>
        <taxon>Pseudomonadati</taxon>
        <taxon>Rhodothermota</taxon>
        <taxon>Rhodothermia</taxon>
        <taxon>Rhodothermales</taxon>
        <taxon>Salinibacteraceae</taxon>
        <taxon>Salinibacter</taxon>
    </lineage>
</organism>
<feature type="transmembrane region" description="Helical" evidence="5">
    <location>
        <begin position="349"/>
        <end position="373"/>
    </location>
</feature>
<evidence type="ECO:0000256" key="5">
    <source>
        <dbReference type="SAM" id="Phobius"/>
    </source>
</evidence>
<comment type="caution">
    <text evidence="6">The sequence shown here is derived from an EMBL/GenBank/DDBJ whole genome shotgun (WGS) entry which is preliminary data.</text>
</comment>
<keyword evidence="3 5" id="KW-1133">Transmembrane helix</keyword>
<evidence type="ECO:0000256" key="4">
    <source>
        <dbReference type="ARBA" id="ARBA00023136"/>
    </source>
</evidence>
<protein>
    <submittedName>
        <fullName evidence="6">APA family basic amino acid/polyamine antiporter</fullName>
    </submittedName>
</protein>
<dbReference type="GO" id="GO:0016020">
    <property type="term" value="C:membrane"/>
    <property type="evidence" value="ECO:0007669"/>
    <property type="project" value="UniProtKB-SubCell"/>
</dbReference>
<reference evidence="6" key="1">
    <citation type="submission" date="2022-08" db="EMBL/GenBank/DDBJ databases">
        <title>Genomic Encyclopedia of Type Strains, Phase V (KMG-V): Genome sequencing to study the core and pangenomes of soil and plant-associated prokaryotes.</title>
        <authorList>
            <person name="Whitman W."/>
        </authorList>
    </citation>
    <scope>NUCLEOTIDE SEQUENCE</scope>
    <source>
        <strain evidence="6">SP3012</strain>
    </source>
</reference>
<accession>A0A9X2QPG7</accession>
<feature type="transmembrane region" description="Helical" evidence="5">
    <location>
        <begin position="47"/>
        <end position="67"/>
    </location>
</feature>
<evidence type="ECO:0000313" key="6">
    <source>
        <dbReference type="EMBL" id="MCS4035297.1"/>
    </source>
</evidence>
<dbReference type="Gene3D" id="1.20.1740.10">
    <property type="entry name" value="Amino acid/polyamine transporter I"/>
    <property type="match status" value="1"/>
</dbReference>
<evidence type="ECO:0000313" key="7">
    <source>
        <dbReference type="Proteomes" id="UP001155040"/>
    </source>
</evidence>
<evidence type="ECO:0000256" key="3">
    <source>
        <dbReference type="ARBA" id="ARBA00022989"/>
    </source>
</evidence>
<feature type="transmembrane region" description="Helical" evidence="5">
    <location>
        <begin position="88"/>
        <end position="113"/>
    </location>
</feature>
<feature type="transmembrane region" description="Helical" evidence="5">
    <location>
        <begin position="229"/>
        <end position="251"/>
    </location>
</feature>
<feature type="transmembrane region" description="Helical" evidence="5">
    <location>
        <begin position="154"/>
        <end position="171"/>
    </location>
</feature>
<dbReference type="PANTHER" id="PTHR11785">
    <property type="entry name" value="AMINO ACID TRANSPORTER"/>
    <property type="match status" value="1"/>
</dbReference>
<feature type="transmembrane region" description="Helical" evidence="5">
    <location>
        <begin position="12"/>
        <end position="35"/>
    </location>
</feature>
<dbReference type="EMBL" id="JANUBF010000002">
    <property type="protein sequence ID" value="MCS4035297.1"/>
    <property type="molecule type" value="Genomic_DNA"/>
</dbReference>
<evidence type="ECO:0000256" key="1">
    <source>
        <dbReference type="ARBA" id="ARBA00004141"/>
    </source>
</evidence>
<dbReference type="Proteomes" id="UP001155040">
    <property type="component" value="Unassembled WGS sequence"/>
</dbReference>
<dbReference type="PIRSF" id="PIRSF006060">
    <property type="entry name" value="AA_transporter"/>
    <property type="match status" value="1"/>
</dbReference>
<sequence length="445" mass="47113">MTTPDRTPVKVGLLTAASLVVANMVGTGIFTSVGFQVEYLDSPFALLMLWAVGGVISLCGALTYGELGAALPRSGGEYHLISELYHPSLGFIAGWISATLGFAGPTALAAIAFGDYTTAVFPSLSSTHLAAGIVLLCSAIHATSITWGSWFQNAFTALKVLLILVFVGAAVRADPTHSITVAPSGDGLNELLSPGFAVSLVFVSYAYAGWNAAIYIVGEIRDPQRNLPLSLVLGTALVTVLYVLLNFVFLYTVPAQEMAGEVEVGFLAGSVIFGDAGGEVMSLFIALLLVSTVSALVYLGPRVTQAMGEDAPALRWLAVTNDRGIPVNSILFQLGLALLFIYTSTFDQVLVYAGFTLILSTMVTVAGVFVLRWRRPEIDRPYTTWGYPVTPLLFLAANAWILVYVFLDRPTESLIGLGIVAVGAALYFASQWGAPDEAPVSGPRP</sequence>
<feature type="transmembrane region" description="Helical" evidence="5">
    <location>
        <begin position="413"/>
        <end position="429"/>
    </location>
</feature>
<dbReference type="AlphaFoldDB" id="A0A9X2QPG7"/>
<feature type="transmembrane region" description="Helical" evidence="5">
    <location>
        <begin position="280"/>
        <end position="299"/>
    </location>
</feature>
<keyword evidence="4 5" id="KW-0472">Membrane</keyword>
<gene>
    <name evidence="6" type="ORF">GGQ01_000341</name>
</gene>
<name>A0A9X2QPG7_9BACT</name>
<dbReference type="Pfam" id="PF13520">
    <property type="entry name" value="AA_permease_2"/>
    <property type="match status" value="1"/>
</dbReference>
<dbReference type="InterPro" id="IPR002293">
    <property type="entry name" value="AA/rel_permease1"/>
</dbReference>
<feature type="transmembrane region" description="Helical" evidence="5">
    <location>
        <begin position="191"/>
        <end position="217"/>
    </location>
</feature>
<evidence type="ECO:0000256" key="2">
    <source>
        <dbReference type="ARBA" id="ARBA00022692"/>
    </source>
</evidence>
<dbReference type="RefSeq" id="WP_119842089.1">
    <property type="nucleotide sequence ID" value="NZ_CALTSI010000006.1"/>
</dbReference>
<dbReference type="PANTHER" id="PTHR11785:SF512">
    <property type="entry name" value="SOBREMESA, ISOFORM B"/>
    <property type="match status" value="1"/>
</dbReference>
<keyword evidence="2 5" id="KW-0812">Transmembrane</keyword>
<feature type="transmembrane region" description="Helical" evidence="5">
    <location>
        <begin position="119"/>
        <end position="142"/>
    </location>
</feature>
<dbReference type="GO" id="GO:0015179">
    <property type="term" value="F:L-amino acid transmembrane transporter activity"/>
    <property type="evidence" value="ECO:0007669"/>
    <property type="project" value="TreeGrafter"/>
</dbReference>
<feature type="transmembrane region" description="Helical" evidence="5">
    <location>
        <begin position="385"/>
        <end position="407"/>
    </location>
</feature>
<proteinExistence type="predicted"/>
<dbReference type="InterPro" id="IPR050598">
    <property type="entry name" value="AminoAcid_Transporter"/>
</dbReference>